<dbReference type="PATRIC" id="fig|1217705.3.peg.476"/>
<proteinExistence type="predicted"/>
<reference evidence="2 3" key="1">
    <citation type="submission" date="2013-02" db="EMBL/GenBank/DDBJ databases">
        <title>The Genome Sequence of Acinetobacter sp. ANC 3862.</title>
        <authorList>
            <consortium name="The Broad Institute Genome Sequencing Platform"/>
            <consortium name="The Broad Institute Genome Sequencing Center for Infectious Disease"/>
            <person name="Cerqueira G."/>
            <person name="Feldgarden M."/>
            <person name="Courvalin P."/>
            <person name="Perichon B."/>
            <person name="Grillot-Courvalin C."/>
            <person name="Clermont D."/>
            <person name="Rocha E."/>
            <person name="Yoon E.-J."/>
            <person name="Nemec A."/>
            <person name="Walker B."/>
            <person name="Young S.K."/>
            <person name="Zeng Q."/>
            <person name="Gargeya S."/>
            <person name="Fitzgerald M."/>
            <person name="Haas B."/>
            <person name="Abouelleil A."/>
            <person name="Alvarado L."/>
            <person name="Arachchi H.M."/>
            <person name="Berlin A.M."/>
            <person name="Chapman S.B."/>
            <person name="Dewar J."/>
            <person name="Goldberg J."/>
            <person name="Griggs A."/>
            <person name="Gujja S."/>
            <person name="Hansen M."/>
            <person name="Howarth C."/>
            <person name="Imamovic A."/>
            <person name="Larimer J."/>
            <person name="McCowan C."/>
            <person name="Murphy C."/>
            <person name="Neiman D."/>
            <person name="Pearson M."/>
            <person name="Priest M."/>
            <person name="Roberts A."/>
            <person name="Saif S."/>
            <person name="Shea T."/>
            <person name="Sisk P."/>
            <person name="Sykes S."/>
            <person name="Wortman J."/>
            <person name="Nusbaum C."/>
            <person name="Birren B."/>
        </authorList>
    </citation>
    <scope>NUCLEOTIDE SEQUENCE [LARGE SCALE GENOMIC DNA]</scope>
    <source>
        <strain evidence="2 3">ANC 3862</strain>
    </source>
</reference>
<evidence type="ECO:0000313" key="2">
    <source>
        <dbReference type="EMBL" id="ENX04011.1"/>
    </source>
</evidence>
<sequence>MKKRMSRVQYRVELLPVLLEEMQSNLLHFDEDWNPFLSPDEVSEFDKKELAQARLLSLIEKVELFLTRILISKNNLFELELKSEIKDDAFQHRGPLEESFFSFNHIFIRWEICISQESLESGTDSFCQPIQYGIDLELCLKVFEGILPEHFKTPYTFLIFSHGKCSYRASGSFSHKVKGRVKDFNKFYYPRALSTNKPTFNHKKILNIAASQLRKILHSNSHTKLLNSINTNAIARQRRATEYVDSLFERYKSLTFVSMDLCFDHEMELARKQDILAAFKNGMRKHPVLDRIVGYLGKWEYSFIKDTYIRMIFVFPKLEQHVQDQIAEIIGAFWMKYTYGHGKFHRAYLACQPTKLNQTVCSITAKNKDLRTVFERRTLYYLTHSQEYYRYKYNNDYQGKRYKSLPEFSIEDDFGLEIRISEPRDIFFKGELTGEALERNLEKKRQRAEEKSQMEKEKNIEKLDEPESIEKTQTDA</sequence>
<dbReference type="RefSeq" id="WP_005214831.1">
    <property type="nucleotide sequence ID" value="NZ_KB850089.1"/>
</dbReference>
<dbReference type="Proteomes" id="UP000013248">
    <property type="component" value="Unassembled WGS sequence"/>
</dbReference>
<evidence type="ECO:0000313" key="3">
    <source>
        <dbReference type="Proteomes" id="UP000013248"/>
    </source>
</evidence>
<feature type="region of interest" description="Disordered" evidence="1">
    <location>
        <begin position="439"/>
        <end position="476"/>
    </location>
</feature>
<protein>
    <submittedName>
        <fullName evidence="2">Uncharacterized protein</fullName>
    </submittedName>
</protein>
<dbReference type="EMBL" id="APRP01000006">
    <property type="protein sequence ID" value="ENX04011.1"/>
    <property type="molecule type" value="Genomic_DNA"/>
</dbReference>
<gene>
    <name evidence="2" type="ORF">F900_00502</name>
</gene>
<evidence type="ECO:0000256" key="1">
    <source>
        <dbReference type="SAM" id="MobiDB-lite"/>
    </source>
</evidence>
<comment type="caution">
    <text evidence="2">The sequence shown here is derived from an EMBL/GenBank/DDBJ whole genome shotgun (WGS) entry which is preliminary data.</text>
</comment>
<dbReference type="HOGENOM" id="CLU_573221_0_0_6"/>
<name>N9NEL8_9GAMM</name>
<organism evidence="2 3">
    <name type="scientific">Acinetobacter modestus</name>
    <dbReference type="NCBI Taxonomy" id="1776740"/>
    <lineage>
        <taxon>Bacteria</taxon>
        <taxon>Pseudomonadati</taxon>
        <taxon>Pseudomonadota</taxon>
        <taxon>Gammaproteobacteria</taxon>
        <taxon>Moraxellales</taxon>
        <taxon>Moraxellaceae</taxon>
        <taxon>Acinetobacter</taxon>
    </lineage>
</organism>
<dbReference type="AlphaFoldDB" id="N9NEL8"/>
<accession>N9NEL8</accession>